<dbReference type="InterPro" id="IPR025867">
    <property type="entry name" value="MnmE_helical"/>
</dbReference>
<gene>
    <name evidence="3" type="ORF">METZ01_LOCUS507640</name>
</gene>
<organism evidence="3">
    <name type="scientific">marine metagenome</name>
    <dbReference type="NCBI Taxonomy" id="408172"/>
    <lineage>
        <taxon>unclassified sequences</taxon>
        <taxon>metagenomes</taxon>
        <taxon>ecological metagenomes</taxon>
    </lineage>
</organism>
<feature type="non-terminal residue" evidence="3">
    <location>
        <position position="192"/>
    </location>
</feature>
<dbReference type="InterPro" id="IPR018948">
    <property type="entry name" value="GTP-bd_TrmE_N"/>
</dbReference>
<dbReference type="CDD" id="cd14858">
    <property type="entry name" value="TrmE_N"/>
    <property type="match status" value="1"/>
</dbReference>
<dbReference type="InterPro" id="IPR027266">
    <property type="entry name" value="TrmE/GcvT-like"/>
</dbReference>
<dbReference type="GO" id="GO:0002098">
    <property type="term" value="P:tRNA wobble uridine modification"/>
    <property type="evidence" value="ECO:0007669"/>
    <property type="project" value="TreeGrafter"/>
</dbReference>
<dbReference type="EMBL" id="UINC01224950">
    <property type="protein sequence ID" value="SVE54786.1"/>
    <property type="molecule type" value="Genomic_DNA"/>
</dbReference>
<dbReference type="GO" id="GO:0030488">
    <property type="term" value="P:tRNA methylation"/>
    <property type="evidence" value="ECO:0007669"/>
    <property type="project" value="TreeGrafter"/>
</dbReference>
<evidence type="ECO:0008006" key="4">
    <source>
        <dbReference type="Google" id="ProtNLM"/>
    </source>
</evidence>
<dbReference type="PANTHER" id="PTHR42714:SF6">
    <property type="entry name" value="TRANSLATION INITIATION FACTOR IF-2"/>
    <property type="match status" value="1"/>
</dbReference>
<dbReference type="SUPFAM" id="SSF116878">
    <property type="entry name" value="TrmE connector domain"/>
    <property type="match status" value="1"/>
</dbReference>
<feature type="domain" description="GTP-binding protein TrmE N-terminal" evidence="1">
    <location>
        <begin position="4"/>
        <end position="116"/>
    </location>
</feature>
<proteinExistence type="predicted"/>
<evidence type="ECO:0000259" key="2">
    <source>
        <dbReference type="Pfam" id="PF12631"/>
    </source>
</evidence>
<reference evidence="3" key="1">
    <citation type="submission" date="2018-05" db="EMBL/GenBank/DDBJ databases">
        <authorList>
            <person name="Lanie J.A."/>
            <person name="Ng W.-L."/>
            <person name="Kazmierczak K.M."/>
            <person name="Andrzejewski T.M."/>
            <person name="Davidsen T.M."/>
            <person name="Wayne K.J."/>
            <person name="Tettelin H."/>
            <person name="Glass J.I."/>
            <person name="Rusch D."/>
            <person name="Podicherti R."/>
            <person name="Tsui H.-C.T."/>
            <person name="Winkler M.E."/>
        </authorList>
    </citation>
    <scope>NUCLEOTIDE SEQUENCE</scope>
</reference>
<dbReference type="GO" id="GO:0005737">
    <property type="term" value="C:cytoplasm"/>
    <property type="evidence" value="ECO:0007669"/>
    <property type="project" value="TreeGrafter"/>
</dbReference>
<dbReference type="Gene3D" id="3.30.1360.120">
    <property type="entry name" value="Probable tRNA modification gtpase trme, domain 1"/>
    <property type="match status" value="1"/>
</dbReference>
<dbReference type="InterPro" id="IPR027368">
    <property type="entry name" value="MnmE_dom2"/>
</dbReference>
<sequence length="192" mass="21048">MSIIYALATPPAQSAICVFRVSGKGSLDALPKLFSSQLVEPRYFYKTEMLYKESFVDSVAVVFFKGPKSFTGEDGFEVYAHGGLAVMSKVVEAFDAVGFKEAEPGEFSKRAFLNNKISLSQAEAVSDLISASSKEEASRVSLVLSGDFESRIFDFSGRLDALRVLVEGEIDFTDEDEVFVQNLTELGSDMSR</sequence>
<dbReference type="PANTHER" id="PTHR42714">
    <property type="entry name" value="TRNA MODIFICATION GTPASE GTPBP3"/>
    <property type="match status" value="1"/>
</dbReference>
<evidence type="ECO:0000313" key="3">
    <source>
        <dbReference type="EMBL" id="SVE54786.1"/>
    </source>
</evidence>
<dbReference type="AlphaFoldDB" id="A0A383ED73"/>
<feature type="domain" description="MnmE helical" evidence="2">
    <location>
        <begin position="119"/>
        <end position="178"/>
    </location>
</feature>
<evidence type="ECO:0000259" key="1">
    <source>
        <dbReference type="Pfam" id="PF10396"/>
    </source>
</evidence>
<dbReference type="SUPFAM" id="SSF103025">
    <property type="entry name" value="Folate-binding domain"/>
    <property type="match status" value="1"/>
</dbReference>
<dbReference type="Pfam" id="PF10396">
    <property type="entry name" value="TrmE_N"/>
    <property type="match status" value="1"/>
</dbReference>
<dbReference type="Gene3D" id="1.20.120.430">
    <property type="entry name" value="tRNA modification GTPase MnmE domain 2"/>
    <property type="match status" value="1"/>
</dbReference>
<dbReference type="Pfam" id="PF12631">
    <property type="entry name" value="MnmE_helical"/>
    <property type="match status" value="1"/>
</dbReference>
<accession>A0A383ED73</accession>
<name>A0A383ED73_9ZZZZ</name>
<protein>
    <recommendedName>
        <fullName evidence="4">GTP-binding protein TrmE N-terminal domain-containing protein</fullName>
    </recommendedName>
</protein>